<feature type="transmembrane region" description="Helical" evidence="1">
    <location>
        <begin position="416"/>
        <end position="437"/>
    </location>
</feature>
<gene>
    <name evidence="2" type="ORF">CSP5_0151</name>
</gene>
<protein>
    <submittedName>
        <fullName evidence="2">Multipass membrane protein</fullName>
    </submittedName>
</protein>
<organism evidence="2 3">
    <name type="scientific">Cuniculiplasma divulgatum</name>
    <dbReference type="NCBI Taxonomy" id="1673428"/>
    <lineage>
        <taxon>Archaea</taxon>
        <taxon>Methanobacteriati</taxon>
        <taxon>Thermoplasmatota</taxon>
        <taxon>Thermoplasmata</taxon>
        <taxon>Thermoplasmatales</taxon>
        <taxon>Cuniculiplasmataceae</taxon>
        <taxon>Cuniculiplasma</taxon>
    </lineage>
</organism>
<keyword evidence="1" id="KW-1133">Transmembrane helix</keyword>
<feature type="transmembrane region" description="Helical" evidence="1">
    <location>
        <begin position="382"/>
        <end position="404"/>
    </location>
</feature>
<dbReference type="RefSeq" id="WP_148689445.1">
    <property type="nucleotide sequence ID" value="NZ_LT671858.1"/>
</dbReference>
<feature type="transmembrane region" description="Helical" evidence="1">
    <location>
        <begin position="346"/>
        <end position="370"/>
    </location>
</feature>
<feature type="transmembrane region" description="Helical" evidence="1">
    <location>
        <begin position="194"/>
        <end position="214"/>
    </location>
</feature>
<accession>A0A1N5SB23</accession>
<name>A0A1N5SB23_9ARCH</name>
<dbReference type="GeneID" id="41587459"/>
<dbReference type="Proteomes" id="UP000195607">
    <property type="component" value="Chromosome I"/>
</dbReference>
<reference evidence="2 3" key="1">
    <citation type="submission" date="2016-04" db="EMBL/GenBank/DDBJ databases">
        <authorList>
            <person name="Evans L.H."/>
            <person name="Alamgir A."/>
            <person name="Owens N."/>
            <person name="Weber N.D."/>
            <person name="Virtaneva K."/>
            <person name="Barbian K."/>
            <person name="Babar A."/>
            <person name="Rosenke K."/>
        </authorList>
    </citation>
    <scope>NUCLEOTIDE SEQUENCE [LARGE SCALE GENOMIC DNA]</scope>
    <source>
        <strain evidence="3">S5(T) (JCM 30642 \VKM B-2941)</strain>
    </source>
</reference>
<evidence type="ECO:0000313" key="2">
    <source>
        <dbReference type="EMBL" id="SIM33209.1"/>
    </source>
</evidence>
<keyword evidence="1" id="KW-0472">Membrane</keyword>
<evidence type="ECO:0000256" key="1">
    <source>
        <dbReference type="SAM" id="Phobius"/>
    </source>
</evidence>
<proteinExistence type="predicted"/>
<dbReference type="AlphaFoldDB" id="A0A1N5SB23"/>
<dbReference type="EMBL" id="LT671858">
    <property type="protein sequence ID" value="SIM33209.1"/>
    <property type="molecule type" value="Genomic_DNA"/>
</dbReference>
<sequence>MNAVKDILNSIRSKMKPRVIISLSLVCVLIFPAILIENSSIPTSDSNMFLLSCPNGPNDLRPTFIGLSNLSSSPPQTYYLLNNRLDPGVNLSMKLNVSVQAQNLIVKSFTSFNIYFVQKTGNQGNFTLNNSYLMSLSPKIYDNKEYSILYYCVENYSVLNTKGYQLANQKDDRFGFSSYQIINTKNKNTTSNMYIAYLPSYLLGYYGLSPVILVQGPKGGIYNLSYHLYNPQQNNSVGPMVYLGNYSYNKIYAFNSNEQLVLSMNEAYNVTFFINGTFMSTNFRSSLFSSSLSVISLVGLLGNTGSEIMLLVAVFMVLMLFVPMFNPSVYKYYLSLPRKRWHTVMIEFTSSLITMSIFEGFAFLATYVISEAVLKYSLSGLAFLYIYLFSLAAYTVFASIYLLVGTYFIGRSTPKTFLTLFLVLGYPIISSILQSILELGSFLPFNTDNSLFKPVLDNIRTLNVMSGILPVLNVEELNSYFLRSPTSGVVMLNHLSIFDLSPIIFLSSIVGISVALFYLSIRRYDRY</sequence>
<evidence type="ECO:0000313" key="3">
    <source>
        <dbReference type="Proteomes" id="UP000195607"/>
    </source>
</evidence>
<keyword evidence="1" id="KW-0812">Transmembrane</keyword>
<feature type="transmembrane region" description="Helical" evidence="1">
    <location>
        <begin position="308"/>
        <end position="325"/>
    </location>
</feature>
<feature type="transmembrane region" description="Helical" evidence="1">
    <location>
        <begin position="500"/>
        <end position="521"/>
    </location>
</feature>